<keyword evidence="3" id="KW-0645">Protease</keyword>
<comment type="caution">
    <text evidence="6">The sequence shown here is derived from an EMBL/GenBank/DDBJ whole genome shotgun (WGS) entry which is preliminary data.</text>
</comment>
<dbReference type="PROSITE" id="PS50240">
    <property type="entry name" value="TRYPSIN_DOM"/>
    <property type="match status" value="1"/>
</dbReference>
<dbReference type="InterPro" id="IPR001314">
    <property type="entry name" value="Peptidase_S1A"/>
</dbReference>
<proteinExistence type="inferred from homology"/>
<evidence type="ECO:0000256" key="1">
    <source>
        <dbReference type="ARBA" id="ARBA00007664"/>
    </source>
</evidence>
<dbReference type="InterPro" id="IPR001254">
    <property type="entry name" value="Trypsin_dom"/>
</dbReference>
<accession>A0ABW2LKE1</accession>
<dbReference type="InterPro" id="IPR033116">
    <property type="entry name" value="TRYPSIN_SER"/>
</dbReference>
<dbReference type="PROSITE" id="PS51318">
    <property type="entry name" value="TAT"/>
    <property type="match status" value="1"/>
</dbReference>
<dbReference type="Proteomes" id="UP001596504">
    <property type="component" value="Unassembled WGS sequence"/>
</dbReference>
<evidence type="ECO:0000259" key="5">
    <source>
        <dbReference type="PROSITE" id="PS50240"/>
    </source>
</evidence>
<dbReference type="InterPro" id="IPR018114">
    <property type="entry name" value="TRYPSIN_HIS"/>
</dbReference>
<organism evidence="6 7">
    <name type="scientific">Saccharopolyspora griseoalba</name>
    <dbReference type="NCBI Taxonomy" id="1431848"/>
    <lineage>
        <taxon>Bacteria</taxon>
        <taxon>Bacillati</taxon>
        <taxon>Actinomycetota</taxon>
        <taxon>Actinomycetes</taxon>
        <taxon>Pseudonocardiales</taxon>
        <taxon>Pseudonocardiaceae</taxon>
        <taxon>Saccharopolyspora</taxon>
    </lineage>
</organism>
<dbReference type="PRINTS" id="PR00722">
    <property type="entry name" value="CHYMOTRYPSIN"/>
</dbReference>
<dbReference type="EMBL" id="JBHTCJ010000008">
    <property type="protein sequence ID" value="MFC7343006.1"/>
    <property type="molecule type" value="Genomic_DNA"/>
</dbReference>
<dbReference type="InterPro" id="IPR043504">
    <property type="entry name" value="Peptidase_S1_PA_chymotrypsin"/>
</dbReference>
<evidence type="ECO:0000256" key="2">
    <source>
        <dbReference type="ARBA" id="ARBA00023157"/>
    </source>
</evidence>
<keyword evidence="3" id="KW-0720">Serine protease</keyword>
<dbReference type="SMART" id="SM00020">
    <property type="entry name" value="Tryp_SPc"/>
    <property type="match status" value="1"/>
</dbReference>
<dbReference type="CDD" id="cd00190">
    <property type="entry name" value="Tryp_SPc"/>
    <property type="match status" value="1"/>
</dbReference>
<dbReference type="PANTHER" id="PTHR24276">
    <property type="entry name" value="POLYSERASE-RELATED"/>
    <property type="match status" value="1"/>
</dbReference>
<keyword evidence="3" id="KW-0378">Hydrolase</keyword>
<protein>
    <submittedName>
        <fullName evidence="6">S1 family peptidase</fullName>
    </submittedName>
</protein>
<keyword evidence="7" id="KW-1185">Reference proteome</keyword>
<feature type="signal peptide" evidence="4">
    <location>
        <begin position="1"/>
        <end position="30"/>
    </location>
</feature>
<dbReference type="PANTHER" id="PTHR24276:SF98">
    <property type="entry name" value="FI18310P1-RELATED"/>
    <property type="match status" value="1"/>
</dbReference>
<comment type="similarity">
    <text evidence="1">Belongs to the peptidase S1 family.</text>
</comment>
<keyword evidence="2" id="KW-1015">Disulfide bond</keyword>
<dbReference type="InterPro" id="IPR050430">
    <property type="entry name" value="Peptidase_S1"/>
</dbReference>
<sequence length="267" mass="27291">MVDAPRRLARMAGAAAIAAAALTSASVAQAAPSAPADEVNPYIVGGEDADIADYPFTVRLTTADGQQFCGGSLVSPTKVLTAAHCTTGSQASDVKVVSGRTVMSSNEGTVSDVTNIWVHPEYQDAAKGFDVSVLTLGAPVQEAPIELAPAPDDPTYAEGTPATVLGWGATSEGGEQSDHLQKVDVPVTSDQTCKGAYQEYDPAGMVCAGVPEGGLDSCQGDSGGPMIADNKLIGVVSWGQGCAREGYPGVYARVGAYYDEIMAQVNS</sequence>
<keyword evidence="4" id="KW-0732">Signal</keyword>
<dbReference type="SUPFAM" id="SSF50494">
    <property type="entry name" value="Trypsin-like serine proteases"/>
    <property type="match status" value="1"/>
</dbReference>
<dbReference type="Gene3D" id="2.40.10.10">
    <property type="entry name" value="Trypsin-like serine proteases"/>
    <property type="match status" value="1"/>
</dbReference>
<evidence type="ECO:0000256" key="3">
    <source>
        <dbReference type="RuleBase" id="RU363034"/>
    </source>
</evidence>
<dbReference type="PROSITE" id="PS00135">
    <property type="entry name" value="TRYPSIN_SER"/>
    <property type="match status" value="1"/>
</dbReference>
<dbReference type="InterPro" id="IPR009003">
    <property type="entry name" value="Peptidase_S1_PA"/>
</dbReference>
<dbReference type="InterPro" id="IPR006311">
    <property type="entry name" value="TAT_signal"/>
</dbReference>
<name>A0ABW2LKE1_9PSEU</name>
<dbReference type="PROSITE" id="PS00134">
    <property type="entry name" value="TRYPSIN_HIS"/>
    <property type="match status" value="1"/>
</dbReference>
<dbReference type="Pfam" id="PF00089">
    <property type="entry name" value="Trypsin"/>
    <property type="match status" value="1"/>
</dbReference>
<evidence type="ECO:0000256" key="4">
    <source>
        <dbReference type="SAM" id="SignalP"/>
    </source>
</evidence>
<evidence type="ECO:0000313" key="7">
    <source>
        <dbReference type="Proteomes" id="UP001596504"/>
    </source>
</evidence>
<dbReference type="RefSeq" id="WP_380669488.1">
    <property type="nucleotide sequence ID" value="NZ_JBHTCJ010000008.1"/>
</dbReference>
<evidence type="ECO:0000313" key="6">
    <source>
        <dbReference type="EMBL" id="MFC7343006.1"/>
    </source>
</evidence>
<reference evidence="7" key="1">
    <citation type="journal article" date="2019" name="Int. J. Syst. Evol. Microbiol.">
        <title>The Global Catalogue of Microorganisms (GCM) 10K type strain sequencing project: providing services to taxonomists for standard genome sequencing and annotation.</title>
        <authorList>
            <consortium name="The Broad Institute Genomics Platform"/>
            <consortium name="The Broad Institute Genome Sequencing Center for Infectious Disease"/>
            <person name="Wu L."/>
            <person name="Ma J."/>
        </authorList>
    </citation>
    <scope>NUCLEOTIDE SEQUENCE [LARGE SCALE GENOMIC DNA]</scope>
    <source>
        <strain evidence="7">WLHS5</strain>
    </source>
</reference>
<feature type="domain" description="Peptidase S1" evidence="5">
    <location>
        <begin position="43"/>
        <end position="266"/>
    </location>
</feature>
<feature type="chain" id="PRO_5045299693" evidence="4">
    <location>
        <begin position="31"/>
        <end position="267"/>
    </location>
</feature>
<gene>
    <name evidence="6" type="ORF">ACFQRI_16505</name>
</gene>